<evidence type="ECO:0000256" key="1">
    <source>
        <dbReference type="SAM" id="SignalP"/>
    </source>
</evidence>
<dbReference type="EMBL" id="LR134384">
    <property type="protein sequence ID" value="VEH14229.1"/>
    <property type="molecule type" value="Genomic_DNA"/>
</dbReference>
<dbReference type="Proteomes" id="UP000274578">
    <property type="component" value="Chromosome 1"/>
</dbReference>
<dbReference type="KEGG" id="poc:NCTC13071_00196"/>
<dbReference type="GeneID" id="85011119"/>
<feature type="chain" id="PRO_5019236567" description="Por secretion system C-terminal sorting domain" evidence="1">
    <location>
        <begin position="24"/>
        <end position="227"/>
    </location>
</feature>
<evidence type="ECO:0000313" key="2">
    <source>
        <dbReference type="EMBL" id="VEH14229.1"/>
    </source>
</evidence>
<protein>
    <recommendedName>
        <fullName evidence="4">Por secretion system C-terminal sorting domain</fullName>
    </recommendedName>
</protein>
<proteinExistence type="predicted"/>
<dbReference type="RefSeq" id="WP_025879590.1">
    <property type="nucleotide sequence ID" value="NZ_LR134384.1"/>
</dbReference>
<organism evidence="2 3">
    <name type="scientific">Segatella oris</name>
    <dbReference type="NCBI Taxonomy" id="28135"/>
    <lineage>
        <taxon>Bacteria</taxon>
        <taxon>Pseudomonadati</taxon>
        <taxon>Bacteroidota</taxon>
        <taxon>Bacteroidia</taxon>
        <taxon>Bacteroidales</taxon>
        <taxon>Prevotellaceae</taxon>
        <taxon>Segatella</taxon>
    </lineage>
</organism>
<accession>A0A448L2M5</accession>
<keyword evidence="1" id="KW-0732">Signal</keyword>
<evidence type="ECO:0008006" key="4">
    <source>
        <dbReference type="Google" id="ProtNLM"/>
    </source>
</evidence>
<evidence type="ECO:0000313" key="3">
    <source>
        <dbReference type="Proteomes" id="UP000274578"/>
    </source>
</evidence>
<feature type="signal peptide" evidence="1">
    <location>
        <begin position="1"/>
        <end position="23"/>
    </location>
</feature>
<name>A0A448L2M5_9BACT</name>
<dbReference type="AlphaFoldDB" id="A0A448L2M5"/>
<gene>
    <name evidence="2" type="ORF">NCTC13071_00196</name>
</gene>
<sequence length="227" mass="24956">MKLRLLVFFGLLTSFFINTQAQAISNEVVFVDANGNVLAPNATLNLNKIEESSLLPGWKQITEKLFISNTSAKTVKVKLSCTITALEEGQLQVCALENCTIEETVKTYDVSTKELPATAQKEEIHADYSFPDKGKCIATLQLFIEEKGENGTTTEKAGPKVTLNFEPKSTGIISSSLQDNYTYDVFNTKGILLYKQLTSLSKLPKGAYIVNRKGVKGSVSTQKYIVP</sequence>
<reference evidence="2 3" key="1">
    <citation type="submission" date="2018-12" db="EMBL/GenBank/DDBJ databases">
        <authorList>
            <consortium name="Pathogen Informatics"/>
        </authorList>
    </citation>
    <scope>NUCLEOTIDE SEQUENCE [LARGE SCALE GENOMIC DNA]</scope>
    <source>
        <strain evidence="2 3">NCTC13071</strain>
    </source>
</reference>